<dbReference type="RefSeq" id="WP_351460939.1">
    <property type="nucleotide sequence ID" value="NZ_JBHXOF010000035.1"/>
</dbReference>
<name>A0ABW6ERX7_9ACTN</name>
<reference evidence="1 2" key="1">
    <citation type="submission" date="2024-09" db="EMBL/GenBank/DDBJ databases">
        <title>The Natural Products Discovery Center: Release of the First 8490 Sequenced Strains for Exploring Actinobacteria Biosynthetic Diversity.</title>
        <authorList>
            <person name="Kalkreuter E."/>
            <person name="Kautsar S.A."/>
            <person name="Yang D."/>
            <person name="Bader C.D."/>
            <person name="Teijaro C.N."/>
            <person name="Fluegel L."/>
            <person name="Davis C.M."/>
            <person name="Simpson J.R."/>
            <person name="Lauterbach L."/>
            <person name="Steele A.D."/>
            <person name="Gui C."/>
            <person name="Meng S."/>
            <person name="Li G."/>
            <person name="Viehrig K."/>
            <person name="Ye F."/>
            <person name="Su P."/>
            <person name="Kiefer A.F."/>
            <person name="Nichols A."/>
            <person name="Cepeda A.J."/>
            <person name="Yan W."/>
            <person name="Fan B."/>
            <person name="Jiang Y."/>
            <person name="Adhikari A."/>
            <person name="Zheng C.-J."/>
            <person name="Schuster L."/>
            <person name="Cowan T.M."/>
            <person name="Smanski M.J."/>
            <person name="Chevrette M.G."/>
            <person name="De Carvalho L.P.S."/>
            <person name="Shen B."/>
        </authorList>
    </citation>
    <scope>NUCLEOTIDE SEQUENCE [LARGE SCALE GENOMIC DNA]</scope>
    <source>
        <strain evidence="1 2">NPDC058546</strain>
    </source>
</reference>
<proteinExistence type="predicted"/>
<comment type="caution">
    <text evidence="1">The sequence shown here is derived from an EMBL/GenBank/DDBJ whole genome shotgun (WGS) entry which is preliminary data.</text>
</comment>
<protein>
    <recommendedName>
        <fullName evidence="3">Phage protein</fullName>
    </recommendedName>
</protein>
<dbReference type="EMBL" id="JBHXOF010000035">
    <property type="protein sequence ID" value="MFD4217635.1"/>
    <property type="molecule type" value="Genomic_DNA"/>
</dbReference>
<accession>A0ABW6ERX7</accession>
<dbReference type="Proteomes" id="UP001598251">
    <property type="component" value="Unassembled WGS sequence"/>
</dbReference>
<evidence type="ECO:0008006" key="3">
    <source>
        <dbReference type="Google" id="ProtNLM"/>
    </source>
</evidence>
<gene>
    <name evidence="1" type="ORF">ACFWSS_32695</name>
</gene>
<organism evidence="1 2">
    <name type="scientific">Streptomyces sindenensis</name>
    <dbReference type="NCBI Taxonomy" id="67363"/>
    <lineage>
        <taxon>Bacteria</taxon>
        <taxon>Bacillati</taxon>
        <taxon>Actinomycetota</taxon>
        <taxon>Actinomycetes</taxon>
        <taxon>Kitasatosporales</taxon>
        <taxon>Streptomycetaceae</taxon>
        <taxon>Streptomyces</taxon>
    </lineage>
</organism>
<evidence type="ECO:0000313" key="1">
    <source>
        <dbReference type="EMBL" id="MFD4217635.1"/>
    </source>
</evidence>
<evidence type="ECO:0000313" key="2">
    <source>
        <dbReference type="Proteomes" id="UP001598251"/>
    </source>
</evidence>
<sequence>MTRTYTQQGLTVPYIAAWSGERVHAPTLERRAARGGPCLGYADESPYDRDEYGALWVRQSIARGRGRANFATVHALRQRQAAVRLLCQVCGTDTLAISPDRQLFVLRDTGQPVTEGERTTAPPLCLPCAQASVRDCPHLRTGHVAAWVSLPQVWGVAGIVYDPKTLRPAPLPGNRPMAEIAYDNPHIRWTLASRHVSVLHGVTPVELDELAAGPPSGRP</sequence>
<keyword evidence="2" id="KW-1185">Reference proteome</keyword>